<comment type="caution">
    <text evidence="4">The sequence shown here is derived from an EMBL/GenBank/DDBJ whole genome shotgun (WGS) entry which is preliminary data.</text>
</comment>
<feature type="compositionally biased region" description="Basic residues" evidence="2">
    <location>
        <begin position="180"/>
        <end position="191"/>
    </location>
</feature>
<name>A0ABS6E994_9FIRM</name>
<evidence type="ECO:0000256" key="3">
    <source>
        <dbReference type="SAM" id="Phobius"/>
    </source>
</evidence>
<dbReference type="Proteomes" id="UP000749471">
    <property type="component" value="Unassembled WGS sequence"/>
</dbReference>
<accession>A0ABS6E994</accession>
<protein>
    <submittedName>
        <fullName evidence="4">Uncharacterized protein</fullName>
    </submittedName>
</protein>
<keyword evidence="5" id="KW-1185">Reference proteome</keyword>
<dbReference type="EMBL" id="JAHLPM010000015">
    <property type="protein sequence ID" value="MBU5439503.1"/>
    <property type="molecule type" value="Genomic_DNA"/>
</dbReference>
<evidence type="ECO:0000256" key="2">
    <source>
        <dbReference type="SAM" id="MobiDB-lite"/>
    </source>
</evidence>
<gene>
    <name evidence="4" type="ORF">KQI42_15920</name>
</gene>
<keyword evidence="3" id="KW-0812">Transmembrane</keyword>
<feature type="region of interest" description="Disordered" evidence="2">
    <location>
        <begin position="172"/>
        <end position="193"/>
    </location>
</feature>
<evidence type="ECO:0000313" key="5">
    <source>
        <dbReference type="Proteomes" id="UP000749471"/>
    </source>
</evidence>
<feature type="transmembrane region" description="Helical" evidence="3">
    <location>
        <begin position="695"/>
        <end position="719"/>
    </location>
</feature>
<keyword evidence="3" id="KW-1133">Transmembrane helix</keyword>
<sequence>MADSTSVGKIQLDVEINQKSLNIEMNKLGKIFNNSFKNMFSGMVDQTNNFIKDSIGRISNSFKNFAQMGAGSSEKISKSVEKMNAQYEKTQVEIRKIQEELASLDAQRDAIINNYKDMPAFSGMSKDESLEKILKTDAGFQKLTAEIDKLTAKLNPLMAKNKKLADEIKNTGEEAENTGKRIRNLGKKSNKAGKDIDKASLKTKLFGDEMKRTGTKATGFAAMINRSFKSILKRIFVYNLILKGIRGIINYTSAALKTNQQFVHSLNIIKTNLMVAFQPIYSFILPALNALTRGVATATTYIAAAISALFGKTYQQSYNAAKNLDSTKKAMAGYGKAAKKAGKDAQGALMAFDEINPLDSKDKDDDSGGGAGDFEMTMPDLAAIDIGGIDKFKEIMASVFEPFVLAWENEGQNTINAMKYALAEIKELIKAIGNSWLEVWTGGTGQAILETTLRILQNIFGLIGDIAKATRLAWEENNLGTQLMQTIANAILNILGLIEQIGISWRTVWNNGTGQQIMYTILRILQNIFKLIGNIANSFTLAWTNAGTGTAIMQAIHDIIQSILDVVERIGISLNNVWGEVGNVVAQTFLNILRATLETLVFLGEKLVWVWDHGGQHLFEGFLKLGAKIFELAGYIYTEFVLPFIEWFADLMAPVIADLMEWVGKLLDKFTELIDWLLGDGKPVLDTIITVLKDMAIAFGIVKGAILIYNVVMGIATAVSTGFGAVMAFITSPIGLVTLAIGGIIAGLKLFGVTMDDIKNAVKKFVEGVVGFFHWLWDVLVGHSIVPDMVNAIIDWFNNLFEWVIEIVSNLVESIVEFFVNLWETITEVTTEAWNSLKEFLVELWNGLSESVTEIWTAISEFISNIWNSIKEKTSEIWNAIKTFLIEKIWTPIKNTAQTIWNNIKKVILDPIIQAKTSLEEKWTAIKKYILDKWNEIKQGISNMKDKLVDAIMNPFKIADKKIHDVIGSAKDWGRNLIQNFIDGIKAMIGKVKDAVKSVADTVADFLGFHSPSKKGPGSEADQWMPNLMGMLADGIEDNIYEVSAAVSMTAGSIQQGIQPNTDAMASAVGSAVLQSMQMAGSSQSQGDTTVEFNIDGATFARVVIPYLDSEKGRIGDPIIQPI</sequence>
<proteinExistence type="predicted"/>
<keyword evidence="3" id="KW-0472">Membrane</keyword>
<organism evidence="4 5">
    <name type="scientific">Tissierella simiarum</name>
    <dbReference type="NCBI Taxonomy" id="2841534"/>
    <lineage>
        <taxon>Bacteria</taxon>
        <taxon>Bacillati</taxon>
        <taxon>Bacillota</taxon>
        <taxon>Tissierellia</taxon>
        <taxon>Tissierellales</taxon>
        <taxon>Tissierellaceae</taxon>
        <taxon>Tissierella</taxon>
    </lineage>
</organism>
<evidence type="ECO:0000313" key="4">
    <source>
        <dbReference type="EMBL" id="MBU5439503.1"/>
    </source>
</evidence>
<keyword evidence="1" id="KW-0175">Coiled coil</keyword>
<evidence type="ECO:0000256" key="1">
    <source>
        <dbReference type="SAM" id="Coils"/>
    </source>
</evidence>
<feature type="transmembrane region" description="Helical" evidence="3">
    <location>
        <begin position="726"/>
        <end position="748"/>
    </location>
</feature>
<feature type="coiled-coil region" evidence="1">
    <location>
        <begin position="80"/>
        <end position="114"/>
    </location>
</feature>
<reference evidence="4 5" key="1">
    <citation type="submission" date="2021-06" db="EMBL/GenBank/DDBJ databases">
        <authorList>
            <person name="Sun Q."/>
            <person name="Li D."/>
        </authorList>
    </citation>
    <scope>NUCLEOTIDE SEQUENCE [LARGE SCALE GENOMIC DNA]</scope>
    <source>
        <strain evidence="4 5">MSJ-40</strain>
    </source>
</reference>
<dbReference type="RefSeq" id="WP_216521209.1">
    <property type="nucleotide sequence ID" value="NZ_JAHLPM010000015.1"/>
</dbReference>